<feature type="compositionally biased region" description="Basic and acidic residues" evidence="7">
    <location>
        <begin position="1199"/>
        <end position="1226"/>
    </location>
</feature>
<dbReference type="FunFam" id="2.30.30.140:FF:000009">
    <property type="entry name" value="AT-rich interactive domain-containing protein 4B"/>
    <property type="match status" value="1"/>
</dbReference>
<dbReference type="InterPro" id="IPR001606">
    <property type="entry name" value="ARID_dom"/>
</dbReference>
<feature type="region of interest" description="Disordered" evidence="7">
    <location>
        <begin position="296"/>
        <end position="322"/>
    </location>
</feature>
<feature type="region of interest" description="Disordered" evidence="7">
    <location>
        <begin position="1914"/>
        <end position="1933"/>
    </location>
</feature>
<sequence>MLVAASEDNWYILMQACGIKRESMGDDPPYLAVGTEVSAKYKGAFCEAKVRKVVRSVKCKVTFKHGLGTAIVTDDQIRGTLRSGSSVEARHQDKKDFVEAIITKIQDCSQYTVVFDDGDITTLRRSALCLKSGRHFAESETLDQLPLTHPEHFSNPVIGGSRRGRRSRQAHEDGSDDEEDTSTRKGKKKEEKEVDIGKVVCVELGERKKQKDNWFPGLVVAPTAQDTVRIRVKDEYLVRSFKDGRYYTVPKKEATEFTREIGAKVDNNTLKTAVEKALQFLDRDELPPHWDRELLFGMDESSGNSDSDAGSDSDSSDDEPREEKDHFVAQLYKFMDDRGTPINKGPTIGMKDVDLYKLFKVVHKLGGYNRVTNHNQWKMVSQKLGFGQNNSSNTNLVKQAYKKFLHSFEDFYRKLGCTMVNHPRGSRSRHRSSRSLIRDRDRATPINTIKRKEAEDKEKDKTSASSSAKKSDKEETKVEEEKKKEETTKEEKVEKKEEPKKDEKKKADKKEEKKEEKKQEKKEAEEKKEEKDEKVEKVEKSKVKEEKKEEATPKAKETKKEPKSKAKEKEDKTEGKTRETSKGKPKDEQDKTKGKEKGDDKVKVKDEKDDKKGEEEPAKSKAKEESDKKSNLFEVDMYLGKTENLDKDSKASSSTQSSKASESIKAEPVEVASPSTANVESRKGREIGLRSQLKDVPSSEDVTKDVRLSEKDKSRGSEDVDVDDDSIKLRSYEDELMDEEDVEDDDGKDVQEDSKREERRRGEKKGDDDEKLTRSKSKESNPERKARESRTPVRESEKKPPSKSASGSSIVSSATKRPVSSSSSTSSGGSSGNLEDEKKRGRKRKELDEKGFKSEEHMGQLSNNIHVGIGDKLRVYYGPTHESKVTYEAKVIDTELDGHQTLYLVHYTGWNTRYDEWIKRSRIAENLSWTPTRAKRLRQNQSQTKPLGKRGRPSLSGGSSRISVDSGNGGPPGGQYHGGAQTRSTTPSGSSQSPSLRGSGDRIGGSLATTPTSSNSTSARGVTTRGNSGTSSGEFSPVSSFTHERRRSRRMSGHTDISVASESESEEYESEVEIEPLRTRSRKLSMSMASLKDEPATEEKTPKEMKSAEKFQRKRGKRKKEKSPVDLDADGNDVEDLLDSSDTLINAGGESREPTIDVEEPSSSEKKKAKRMTRRSLRDESEKRESLLAEVTSLESESEVPKGRDFDLNQIRSELKGIDKTVKIPIDHPPVQNEKDESMDQSEEKAVGSDTDSNELDVKESSIFMTETSNTISVEVTEDIYEFKEPEPFEFEVDERGMKIGRRCTGRLMRRDKPSTKSESKEGPSWGSESFKGTGKRGKKSEEFLSEEVGSKSPTTLDLKSGSDAESSSKKGMSAGSSTEHGSGKSHLPSSSEEDESPAITSKHSLLGEDEDNGSKLSSSRIVKYRMRSFGGIPSSSSMFSPRKSPSPSPPAGGSPPSMSSLDLCLFGDLPSSADGDGRDDDDAGDESEDRLIISDDPGEPEPLFTYTQRHEDLFPSSLITSSIGTSNDGDESGRKQSDEEPPCLIPMSVFELPKKSAEKESEHLSNIERPEMLKVVIQKEDDGMETEILVQKPPSSKCSVPFNDDMINRLLKDDDEGEGDGDESLNIAIQRAISSNITDEDDDDDALNLFSKKPSKEKDAMPTDKVEDTAKKALPKNAATEGSDAEVNSAKLVQDSSAPSKQPEQPVKVSPTLVESICILPQGNNSSTDTDSDSSEESRLVIDKLDEGGDDESIQSSDDEGDSEKKVKVEEASSEETITSESKPSEEKSSANDVISAKEIKEEPKEEPMETEKESEVEKTPCISAAEKGEEGAPKDKVVLKKEEEEVLEWKTESLLCEETIPGSPVPPTESQESCSEMPEKQTKVPEMPFASVPGSENCSSSNLLRSNDIRNEGNVCGAAPPNPQSKGSLEAYACESSTKMVPCAPAPRAEEAQPMEADAPCSAACKGKDSGGNDAAPVMDNTPPTTPESSLSTISGSPREERGGSSPGLDNESSKSHRESSEIDLDSPVEGNKVDHFSEDSLLNIEVSNSEDNNRLILLQDLKVSSPQKRSGVPDSEKDTSGIVAGSVAQDSPSKKRRRPHRRAEDTATQSNKRLRHGSARSRALGGSDSDDTSENSTSGGCASSSANADNMVSSRSPRPSKYNFYVELDPELDGTQRIALLQQKLQELRKTYMSVKAELACIDRRRKKLRRREREEKAAKHEVACS</sequence>
<feature type="compositionally biased region" description="Polar residues" evidence="7">
    <location>
        <begin position="2144"/>
        <end position="2160"/>
    </location>
</feature>
<keyword evidence="6" id="KW-0175">Coiled coil</keyword>
<feature type="compositionally biased region" description="Polar residues" evidence="7">
    <location>
        <begin position="1695"/>
        <end position="1704"/>
    </location>
</feature>
<feature type="compositionally biased region" description="Basic residues" evidence="7">
    <location>
        <begin position="424"/>
        <end position="433"/>
    </location>
</feature>
<evidence type="ECO:0000259" key="8">
    <source>
        <dbReference type="PROSITE" id="PS51011"/>
    </source>
</evidence>
<dbReference type="CDD" id="cd20389">
    <property type="entry name" value="Tudor_ARID4_rpt1"/>
    <property type="match status" value="1"/>
</dbReference>
<feature type="compositionally biased region" description="Basic and acidic residues" evidence="7">
    <location>
        <begin position="1233"/>
        <end position="1247"/>
    </location>
</feature>
<evidence type="ECO:0000313" key="10">
    <source>
        <dbReference type="Proteomes" id="UP000792457"/>
    </source>
</evidence>
<feature type="compositionally biased region" description="Gly residues" evidence="7">
    <location>
        <begin position="967"/>
        <end position="977"/>
    </location>
</feature>
<feature type="compositionally biased region" description="Basic and acidic residues" evidence="7">
    <location>
        <begin position="450"/>
        <end position="462"/>
    </location>
</feature>
<feature type="region of interest" description="Disordered" evidence="7">
    <location>
        <begin position="1297"/>
        <end position="1544"/>
    </location>
</feature>
<feature type="compositionally biased region" description="Basic and acidic residues" evidence="7">
    <location>
        <begin position="2014"/>
        <end position="2023"/>
    </location>
</feature>
<feature type="compositionally biased region" description="Acidic residues" evidence="7">
    <location>
        <begin position="1478"/>
        <end position="1489"/>
    </location>
</feature>
<feature type="compositionally biased region" description="Low complexity" evidence="7">
    <location>
        <begin position="299"/>
        <end position="308"/>
    </location>
</feature>
<feature type="domain" description="ARID" evidence="8">
    <location>
        <begin position="321"/>
        <end position="413"/>
    </location>
</feature>
<reference evidence="9" key="1">
    <citation type="submission" date="2013-04" db="EMBL/GenBank/DDBJ databases">
        <authorList>
            <person name="Qu J."/>
            <person name="Murali S.C."/>
            <person name="Bandaranaike D."/>
            <person name="Bellair M."/>
            <person name="Blankenburg K."/>
            <person name="Chao H."/>
            <person name="Dinh H."/>
            <person name="Doddapaneni H."/>
            <person name="Downs B."/>
            <person name="Dugan-Rocha S."/>
            <person name="Elkadiri S."/>
            <person name="Gnanaolivu R.D."/>
            <person name="Hernandez B."/>
            <person name="Javaid M."/>
            <person name="Jayaseelan J.C."/>
            <person name="Lee S."/>
            <person name="Li M."/>
            <person name="Ming W."/>
            <person name="Munidasa M."/>
            <person name="Muniz J."/>
            <person name="Nguyen L."/>
            <person name="Ongeri F."/>
            <person name="Osuji N."/>
            <person name="Pu L.-L."/>
            <person name="Puazo M."/>
            <person name="Qu C."/>
            <person name="Quiroz J."/>
            <person name="Raj R."/>
            <person name="Weissenberger G."/>
            <person name="Xin Y."/>
            <person name="Zou X."/>
            <person name="Han Y."/>
            <person name="Richards S."/>
            <person name="Worley K."/>
            <person name="Muzny D."/>
            <person name="Gibbs R."/>
        </authorList>
    </citation>
    <scope>NUCLEOTIDE SEQUENCE</scope>
    <source>
        <strain evidence="9">Sampled in the wild</strain>
    </source>
</reference>
<dbReference type="GO" id="GO:0005694">
    <property type="term" value="C:chromosome"/>
    <property type="evidence" value="ECO:0007669"/>
    <property type="project" value="UniProtKB-ARBA"/>
</dbReference>
<feature type="compositionally biased region" description="Acidic residues" evidence="7">
    <location>
        <begin position="1127"/>
        <end position="1139"/>
    </location>
</feature>
<feature type="compositionally biased region" description="Polar residues" evidence="7">
    <location>
        <begin position="1019"/>
        <end position="1041"/>
    </location>
</feature>
<dbReference type="GO" id="GO:0000976">
    <property type="term" value="F:transcription cis-regulatory region binding"/>
    <property type="evidence" value="ECO:0007669"/>
    <property type="project" value="TreeGrafter"/>
</dbReference>
<feature type="compositionally biased region" description="Basic and acidic residues" evidence="7">
    <location>
        <begin position="1309"/>
        <end position="1322"/>
    </location>
</feature>
<feature type="region of interest" description="Disordered" evidence="7">
    <location>
        <begin position="1636"/>
        <end position="1839"/>
    </location>
</feature>
<keyword evidence="1" id="KW-0156">Chromatin regulator</keyword>
<feature type="compositionally biased region" description="Low complexity" evidence="7">
    <location>
        <begin position="978"/>
        <end position="998"/>
    </location>
</feature>
<feature type="region of interest" description="Disordered" evidence="7">
    <location>
        <begin position="934"/>
        <end position="1264"/>
    </location>
</feature>
<comment type="caution">
    <text evidence="9">The sequence shown here is derived from an EMBL/GenBank/DDBJ whole genome shotgun (WGS) entry which is preliminary data.</text>
</comment>
<dbReference type="OrthoDB" id="10068428at2759"/>
<feature type="compositionally biased region" description="Basic and acidic residues" evidence="7">
    <location>
        <begin position="701"/>
        <end position="718"/>
    </location>
</feature>
<evidence type="ECO:0000256" key="7">
    <source>
        <dbReference type="SAM" id="MobiDB-lite"/>
    </source>
</evidence>
<dbReference type="Gene3D" id="1.10.150.60">
    <property type="entry name" value="ARID DNA-binding domain"/>
    <property type="match status" value="1"/>
</dbReference>
<feature type="compositionally biased region" description="Basic and acidic residues" evidence="7">
    <location>
        <begin position="1828"/>
        <end position="1839"/>
    </location>
</feature>
<dbReference type="Proteomes" id="UP000792457">
    <property type="component" value="Unassembled WGS sequence"/>
</dbReference>
<feature type="compositionally biased region" description="Basic and acidic residues" evidence="7">
    <location>
        <begin position="1655"/>
        <end position="1672"/>
    </location>
</feature>
<feature type="compositionally biased region" description="Low complexity" evidence="7">
    <location>
        <begin position="1989"/>
        <end position="1999"/>
    </location>
</feature>
<keyword evidence="3" id="KW-0238">DNA-binding</keyword>
<keyword evidence="4" id="KW-0804">Transcription</keyword>
<feature type="compositionally biased region" description="Basic residues" evidence="7">
    <location>
        <begin position="1299"/>
        <end position="1308"/>
    </location>
</feature>
<dbReference type="InterPro" id="IPR051232">
    <property type="entry name" value="ARID/SWI1_ChromRemod"/>
</dbReference>
<dbReference type="Pfam" id="PF08169">
    <property type="entry name" value="RBB1NT"/>
    <property type="match status" value="1"/>
</dbReference>
<feature type="region of interest" description="Disordered" evidence="7">
    <location>
        <begin position="141"/>
        <end position="190"/>
    </location>
</feature>
<dbReference type="SUPFAM" id="SSF54160">
    <property type="entry name" value="Chromo domain-like"/>
    <property type="match status" value="1"/>
</dbReference>
<evidence type="ECO:0000256" key="3">
    <source>
        <dbReference type="ARBA" id="ARBA00023125"/>
    </source>
</evidence>
<feature type="coiled-coil region" evidence="6">
    <location>
        <begin position="2181"/>
        <end position="2208"/>
    </location>
</feature>
<reference evidence="9" key="2">
    <citation type="submission" date="2017-10" db="EMBL/GenBank/DDBJ databases">
        <title>Ladona fulva Genome sequencing and assembly.</title>
        <authorList>
            <person name="Murali S."/>
            <person name="Richards S."/>
            <person name="Bandaranaike D."/>
            <person name="Bellair M."/>
            <person name="Blankenburg K."/>
            <person name="Chao H."/>
            <person name="Dinh H."/>
            <person name="Doddapaneni H."/>
            <person name="Dugan-Rocha S."/>
            <person name="Elkadiri S."/>
            <person name="Gnanaolivu R."/>
            <person name="Hernandez B."/>
            <person name="Skinner E."/>
            <person name="Javaid M."/>
            <person name="Lee S."/>
            <person name="Li M."/>
            <person name="Ming W."/>
            <person name="Munidasa M."/>
            <person name="Muniz J."/>
            <person name="Nguyen L."/>
            <person name="Hughes D."/>
            <person name="Osuji N."/>
            <person name="Pu L.-L."/>
            <person name="Puazo M."/>
            <person name="Qu C."/>
            <person name="Quiroz J."/>
            <person name="Raj R."/>
            <person name="Weissenberger G."/>
            <person name="Xin Y."/>
            <person name="Zou X."/>
            <person name="Han Y."/>
            <person name="Worley K."/>
            <person name="Muzny D."/>
            <person name="Gibbs R."/>
        </authorList>
    </citation>
    <scope>NUCLEOTIDE SEQUENCE</scope>
    <source>
        <strain evidence="9">Sampled in the wild</strain>
    </source>
</reference>
<dbReference type="GO" id="GO:0006325">
    <property type="term" value="P:chromatin organization"/>
    <property type="evidence" value="ECO:0007669"/>
    <property type="project" value="UniProtKB-KW"/>
</dbReference>
<feature type="region of interest" description="Disordered" evidence="7">
    <location>
        <begin position="1859"/>
        <end position="1908"/>
    </location>
</feature>
<feature type="compositionally biased region" description="Basic and acidic residues" evidence="7">
    <location>
        <begin position="469"/>
        <end position="631"/>
    </location>
</feature>
<feature type="compositionally biased region" description="Basic and acidic residues" evidence="7">
    <location>
        <begin position="1737"/>
        <end position="1748"/>
    </location>
</feature>
<dbReference type="SMART" id="SM01014">
    <property type="entry name" value="ARID"/>
    <property type="match status" value="1"/>
</dbReference>
<evidence type="ECO:0000313" key="9">
    <source>
        <dbReference type="EMBL" id="KAG8234090.1"/>
    </source>
</evidence>
<feature type="compositionally biased region" description="Acidic residues" evidence="7">
    <location>
        <begin position="309"/>
        <end position="320"/>
    </location>
</feature>
<dbReference type="InterPro" id="IPR036431">
    <property type="entry name" value="ARID_dom_sf"/>
</dbReference>
<feature type="region of interest" description="Disordered" evidence="7">
    <location>
        <begin position="419"/>
        <end position="859"/>
    </location>
</feature>
<dbReference type="InterPro" id="IPR016197">
    <property type="entry name" value="Chromo-like_dom_sf"/>
</dbReference>
<dbReference type="InterPro" id="IPR025995">
    <property type="entry name" value="Tudor-knot"/>
</dbReference>
<feature type="compositionally biased region" description="Acidic residues" evidence="7">
    <location>
        <begin position="1063"/>
        <end position="1074"/>
    </location>
</feature>
<feature type="compositionally biased region" description="Low complexity" evidence="7">
    <location>
        <begin position="953"/>
        <end position="966"/>
    </location>
</feature>
<dbReference type="SUPFAM" id="SSF63748">
    <property type="entry name" value="Tudor/PWWP/MBT"/>
    <property type="match status" value="1"/>
</dbReference>
<feature type="region of interest" description="Disordered" evidence="7">
    <location>
        <begin position="1942"/>
        <end position="2036"/>
    </location>
</feature>
<evidence type="ECO:0000256" key="4">
    <source>
        <dbReference type="ARBA" id="ARBA00023163"/>
    </source>
</evidence>
<dbReference type="GO" id="GO:0006357">
    <property type="term" value="P:regulation of transcription by RNA polymerase II"/>
    <property type="evidence" value="ECO:0007669"/>
    <property type="project" value="TreeGrafter"/>
</dbReference>
<dbReference type="Pfam" id="PF11717">
    <property type="entry name" value="Tudor-knot"/>
    <property type="match status" value="1"/>
</dbReference>
<feature type="compositionally biased region" description="Acidic residues" evidence="7">
    <location>
        <begin position="734"/>
        <end position="747"/>
    </location>
</feature>
<keyword evidence="10" id="KW-1185">Reference proteome</keyword>
<feature type="compositionally biased region" description="Basic and acidic residues" evidence="7">
    <location>
        <begin position="748"/>
        <end position="800"/>
    </location>
</feature>
<dbReference type="EMBL" id="KZ308776">
    <property type="protein sequence ID" value="KAG8234090.1"/>
    <property type="molecule type" value="Genomic_DNA"/>
</dbReference>
<keyword evidence="2" id="KW-0805">Transcription regulation</keyword>
<feature type="compositionally biased region" description="Polar residues" evidence="7">
    <location>
        <begin position="1518"/>
        <end position="1528"/>
    </location>
</feature>
<dbReference type="FunFam" id="1.10.150.60:FF:000013">
    <property type="entry name" value="AT-rich interactive domain-containing protein 4B"/>
    <property type="match status" value="1"/>
</dbReference>
<dbReference type="PANTHER" id="PTHR13964">
    <property type="entry name" value="RBP-RELATED"/>
    <property type="match status" value="1"/>
</dbReference>
<protein>
    <recommendedName>
        <fullName evidence="8">ARID domain-containing protein</fullName>
    </recommendedName>
</protein>
<dbReference type="PROSITE" id="PS51011">
    <property type="entry name" value="ARID"/>
    <property type="match status" value="1"/>
</dbReference>
<dbReference type="PANTHER" id="PTHR13964:SF27">
    <property type="entry name" value="HAT-TRICK, ISOFORM D"/>
    <property type="match status" value="1"/>
</dbReference>
<evidence type="ECO:0000256" key="5">
    <source>
        <dbReference type="ARBA" id="ARBA00023242"/>
    </source>
</evidence>
<keyword evidence="5" id="KW-0539">Nucleus</keyword>
<feature type="region of interest" description="Disordered" evidence="7">
    <location>
        <begin position="2062"/>
        <end position="2163"/>
    </location>
</feature>
<accession>A0A8K0KI43</accession>
<organism evidence="9 10">
    <name type="scientific">Ladona fulva</name>
    <name type="common">Scarce chaser dragonfly</name>
    <name type="synonym">Libellula fulva</name>
    <dbReference type="NCBI Taxonomy" id="123851"/>
    <lineage>
        <taxon>Eukaryota</taxon>
        <taxon>Metazoa</taxon>
        <taxon>Ecdysozoa</taxon>
        <taxon>Arthropoda</taxon>
        <taxon>Hexapoda</taxon>
        <taxon>Insecta</taxon>
        <taxon>Pterygota</taxon>
        <taxon>Palaeoptera</taxon>
        <taxon>Odonata</taxon>
        <taxon>Epiprocta</taxon>
        <taxon>Anisoptera</taxon>
        <taxon>Libelluloidea</taxon>
        <taxon>Libellulidae</taxon>
        <taxon>Ladona</taxon>
    </lineage>
</organism>
<gene>
    <name evidence="9" type="ORF">J437_LFUL014619</name>
</gene>
<feature type="compositionally biased region" description="Acidic residues" evidence="7">
    <location>
        <begin position="1749"/>
        <end position="1763"/>
    </location>
</feature>
<feature type="compositionally biased region" description="Low complexity" evidence="7">
    <location>
        <begin position="651"/>
        <end position="661"/>
    </location>
</feature>
<feature type="compositionally biased region" description="Polar residues" evidence="7">
    <location>
        <begin position="1896"/>
        <end position="1907"/>
    </location>
</feature>
<name>A0A8K0KI43_LADFU</name>
<evidence type="ECO:0000256" key="1">
    <source>
        <dbReference type="ARBA" id="ARBA00022853"/>
    </source>
</evidence>
<feature type="compositionally biased region" description="Low complexity" evidence="7">
    <location>
        <begin position="1009"/>
        <end position="1018"/>
    </location>
</feature>
<dbReference type="FunFam" id="2.30.30.140:FF:000097">
    <property type="entry name" value="AT-rich interactive domain-containing protein 4B"/>
    <property type="match status" value="1"/>
</dbReference>
<feature type="compositionally biased region" description="Basic residues" evidence="7">
    <location>
        <begin position="1112"/>
        <end position="1121"/>
    </location>
</feature>
<dbReference type="GO" id="GO:0005634">
    <property type="term" value="C:nucleus"/>
    <property type="evidence" value="ECO:0007669"/>
    <property type="project" value="TreeGrafter"/>
</dbReference>
<dbReference type="SMART" id="SM00501">
    <property type="entry name" value="BRIGHT"/>
    <property type="match status" value="1"/>
</dbReference>
<dbReference type="Gene3D" id="2.30.30.140">
    <property type="match status" value="3"/>
</dbReference>
<dbReference type="InterPro" id="IPR012603">
    <property type="entry name" value="ARID4A/B_PWWP"/>
</dbReference>
<feature type="compositionally biased region" description="Basic and acidic residues" evidence="7">
    <location>
        <begin position="1091"/>
        <end position="1111"/>
    </location>
</feature>
<feature type="compositionally biased region" description="Basic and acidic residues" evidence="7">
    <location>
        <begin position="1784"/>
        <end position="1820"/>
    </location>
</feature>
<feature type="compositionally biased region" description="Basic and acidic residues" evidence="7">
    <location>
        <begin position="1176"/>
        <end position="1187"/>
    </location>
</feature>
<dbReference type="SUPFAM" id="SSF46774">
    <property type="entry name" value="ARID-like"/>
    <property type="match status" value="1"/>
</dbReference>
<feature type="compositionally biased region" description="Low complexity" evidence="7">
    <location>
        <begin position="1429"/>
        <end position="1444"/>
    </location>
</feature>
<evidence type="ECO:0000256" key="2">
    <source>
        <dbReference type="ARBA" id="ARBA00023015"/>
    </source>
</evidence>
<evidence type="ECO:0000256" key="6">
    <source>
        <dbReference type="SAM" id="Coils"/>
    </source>
</evidence>
<dbReference type="Pfam" id="PF01388">
    <property type="entry name" value="ARID"/>
    <property type="match status" value="1"/>
</dbReference>
<proteinExistence type="predicted"/>
<feature type="compositionally biased region" description="Basic and acidic residues" evidence="7">
    <location>
        <begin position="835"/>
        <end position="858"/>
    </location>
</feature>
<feature type="compositionally biased region" description="Pro residues" evidence="7">
    <location>
        <begin position="1445"/>
        <end position="1454"/>
    </location>
</feature>
<feature type="compositionally biased region" description="Low complexity" evidence="7">
    <location>
        <begin position="802"/>
        <end position="828"/>
    </location>
</feature>
<dbReference type="CDD" id="cd20390">
    <property type="entry name" value="Tudor_ARID4_rpt2"/>
    <property type="match status" value="1"/>
</dbReference>